<dbReference type="eggNOG" id="KOG2914">
    <property type="taxonomic scope" value="Eukaryota"/>
</dbReference>
<evidence type="ECO:0000313" key="3">
    <source>
        <dbReference type="Proteomes" id="UP000266841"/>
    </source>
</evidence>
<dbReference type="OMA" id="RFDLTFC"/>
<keyword evidence="3" id="KW-1185">Reference proteome</keyword>
<dbReference type="InterPro" id="IPR023214">
    <property type="entry name" value="HAD_sf"/>
</dbReference>
<evidence type="ECO:0000313" key="2">
    <source>
        <dbReference type="EMBL" id="EJK59479.1"/>
    </source>
</evidence>
<dbReference type="InterPro" id="IPR023198">
    <property type="entry name" value="PGP-like_dom2"/>
</dbReference>
<dbReference type="AlphaFoldDB" id="K0S3P3"/>
<dbReference type="OrthoDB" id="40579at2759"/>
<organism evidence="2 3">
    <name type="scientific">Thalassiosira oceanica</name>
    <name type="common">Marine diatom</name>
    <dbReference type="NCBI Taxonomy" id="159749"/>
    <lineage>
        <taxon>Eukaryota</taxon>
        <taxon>Sar</taxon>
        <taxon>Stramenopiles</taxon>
        <taxon>Ochrophyta</taxon>
        <taxon>Bacillariophyta</taxon>
        <taxon>Coscinodiscophyceae</taxon>
        <taxon>Thalassiosirophycidae</taxon>
        <taxon>Thalassiosirales</taxon>
        <taxon>Thalassiosiraceae</taxon>
        <taxon>Thalassiosira</taxon>
    </lineage>
</organism>
<name>K0S3P3_THAOC</name>
<dbReference type="Gene3D" id="3.40.50.1000">
    <property type="entry name" value="HAD superfamily/HAD-like"/>
    <property type="match status" value="1"/>
</dbReference>
<dbReference type="SFLD" id="SFLDG01129">
    <property type="entry name" value="C1.5:_HAD__Beta-PGM__Phosphata"/>
    <property type="match status" value="1"/>
</dbReference>
<dbReference type="Proteomes" id="UP000266841">
    <property type="component" value="Unassembled WGS sequence"/>
</dbReference>
<dbReference type="InterPro" id="IPR036412">
    <property type="entry name" value="HAD-like_sf"/>
</dbReference>
<dbReference type="InterPro" id="IPR044999">
    <property type="entry name" value="CbbY-like"/>
</dbReference>
<dbReference type="GO" id="GO:0016787">
    <property type="term" value="F:hydrolase activity"/>
    <property type="evidence" value="ECO:0007669"/>
    <property type="project" value="InterPro"/>
</dbReference>
<protein>
    <submittedName>
        <fullName evidence="2">Uncharacterized protein</fullName>
    </submittedName>
</protein>
<gene>
    <name evidence="2" type="ORF">THAOC_20293</name>
</gene>
<feature type="chain" id="PRO_5003836783" evidence="1">
    <location>
        <begin position="22"/>
        <end position="322"/>
    </location>
</feature>
<feature type="signal peptide" evidence="1">
    <location>
        <begin position="1"/>
        <end position="21"/>
    </location>
</feature>
<comment type="caution">
    <text evidence="2">The sequence shown here is derived from an EMBL/GenBank/DDBJ whole genome shotgun (WGS) entry which is preliminary data.</text>
</comment>
<dbReference type="PANTHER" id="PTHR42896:SF2">
    <property type="entry name" value="CBBY-LIKE PROTEIN"/>
    <property type="match status" value="1"/>
</dbReference>
<dbReference type="SFLD" id="SFLDS00003">
    <property type="entry name" value="Haloacid_Dehalogenase"/>
    <property type="match status" value="1"/>
</dbReference>
<sequence>MASSSPLLLLPFILAAGLCAAFSPAATTSTVLPPSAAASRRSTSLAAAAELEAILFDCDGVLADTERDGHRLAFNRAFARSQIDEEWSVERYGKLLETGGGKERMIAHWEEVGFPSAMPILGRYEKVANLHAAKTTIFNELIDEGAIPLRSGVLRLVDEAIERGVRLAVCSTSNERAVSNLVSTLMGPERADKFQIFAGDVVPNKKPSPDIYLLALETMDLDKDRCVIIEDSHIGCRAAVASGVSCLVTKSSYTVNEDFTGAKMIVDELGDDKPGVVTVSTLESLLPGALEGSRTKSWAGARYVDPYLATRRAYPTPSSWHE</sequence>
<keyword evidence="1" id="KW-0732">Signal</keyword>
<dbReference type="Pfam" id="PF00702">
    <property type="entry name" value="Hydrolase"/>
    <property type="match status" value="1"/>
</dbReference>
<dbReference type="NCBIfam" id="TIGR01509">
    <property type="entry name" value="HAD-SF-IA-v3"/>
    <property type="match status" value="1"/>
</dbReference>
<dbReference type="PANTHER" id="PTHR42896">
    <property type="entry name" value="XYLULOSE-1,5-BISPHOSPHATE (XUBP) PHOSPHATASE"/>
    <property type="match status" value="1"/>
</dbReference>
<dbReference type="InterPro" id="IPR006439">
    <property type="entry name" value="HAD-SF_hydro_IA"/>
</dbReference>
<proteinExistence type="predicted"/>
<evidence type="ECO:0000256" key="1">
    <source>
        <dbReference type="SAM" id="SignalP"/>
    </source>
</evidence>
<reference evidence="2 3" key="1">
    <citation type="journal article" date="2012" name="Genome Biol.">
        <title>Genome and low-iron response of an oceanic diatom adapted to chronic iron limitation.</title>
        <authorList>
            <person name="Lommer M."/>
            <person name="Specht M."/>
            <person name="Roy A.S."/>
            <person name="Kraemer L."/>
            <person name="Andreson R."/>
            <person name="Gutowska M.A."/>
            <person name="Wolf J."/>
            <person name="Bergner S.V."/>
            <person name="Schilhabel M.B."/>
            <person name="Klostermeier U.C."/>
            <person name="Beiko R.G."/>
            <person name="Rosenstiel P."/>
            <person name="Hippler M."/>
            <person name="Laroche J."/>
        </authorList>
    </citation>
    <scope>NUCLEOTIDE SEQUENCE [LARGE SCALE GENOMIC DNA]</scope>
    <source>
        <strain evidence="2 3">CCMP1005</strain>
    </source>
</reference>
<dbReference type="Gene3D" id="1.10.150.240">
    <property type="entry name" value="Putative phosphatase, domain 2"/>
    <property type="match status" value="1"/>
</dbReference>
<dbReference type="SUPFAM" id="SSF56784">
    <property type="entry name" value="HAD-like"/>
    <property type="match status" value="1"/>
</dbReference>
<accession>K0S3P3</accession>
<dbReference type="EMBL" id="AGNL01022844">
    <property type="protein sequence ID" value="EJK59479.1"/>
    <property type="molecule type" value="Genomic_DNA"/>
</dbReference>